<name>A0A9W9HWE4_9EURO</name>
<evidence type="ECO:0000313" key="2">
    <source>
        <dbReference type="Proteomes" id="UP001149163"/>
    </source>
</evidence>
<protein>
    <submittedName>
        <fullName evidence="1">Uncharacterized protein</fullName>
    </submittedName>
</protein>
<dbReference type="EMBL" id="JAPQKN010000006">
    <property type="protein sequence ID" value="KAJ5157550.1"/>
    <property type="molecule type" value="Genomic_DNA"/>
</dbReference>
<reference evidence="1" key="2">
    <citation type="journal article" date="2023" name="IMA Fungus">
        <title>Comparative genomic study of the Penicillium genus elucidates a diverse pangenome and 15 lateral gene transfer events.</title>
        <authorList>
            <person name="Petersen C."/>
            <person name="Sorensen T."/>
            <person name="Nielsen M.R."/>
            <person name="Sondergaard T.E."/>
            <person name="Sorensen J.L."/>
            <person name="Fitzpatrick D.A."/>
            <person name="Frisvad J.C."/>
            <person name="Nielsen K.L."/>
        </authorList>
    </citation>
    <scope>NUCLEOTIDE SEQUENCE</scope>
    <source>
        <strain evidence="1">IBT 26290</strain>
    </source>
</reference>
<sequence>MSPASARSDSIESAPPELDDASASRLFHIYKPAFRRHYEIKSADHQPLYYADISAFTHGKPDLTLHAGTNNQAPKVAASKFLKLSGDSKLALGDPDDMANTQWEDMTKESAIHSKYRLEMTIPSTQGAGYGERRAFLWKRTHSVKVDDTKSLSLSMRCFKMIDERTEQVVAVFTRERSFTKCGTLQIRVEFGEEFEKMALISGLSLYERSRRRNHAAAGGGGGGG</sequence>
<dbReference type="AlphaFoldDB" id="A0A9W9HWE4"/>
<reference evidence="1" key="1">
    <citation type="submission" date="2022-11" db="EMBL/GenBank/DDBJ databases">
        <authorList>
            <person name="Petersen C."/>
        </authorList>
    </citation>
    <scope>NUCLEOTIDE SEQUENCE</scope>
    <source>
        <strain evidence="1">IBT 26290</strain>
    </source>
</reference>
<keyword evidence="2" id="KW-1185">Reference proteome</keyword>
<evidence type="ECO:0000313" key="1">
    <source>
        <dbReference type="EMBL" id="KAJ5157550.1"/>
    </source>
</evidence>
<gene>
    <name evidence="1" type="ORF">N7482_008650</name>
</gene>
<dbReference type="Proteomes" id="UP001149163">
    <property type="component" value="Unassembled WGS sequence"/>
</dbReference>
<organism evidence="1 2">
    <name type="scientific">Penicillium canariense</name>
    <dbReference type="NCBI Taxonomy" id="189055"/>
    <lineage>
        <taxon>Eukaryota</taxon>
        <taxon>Fungi</taxon>
        <taxon>Dikarya</taxon>
        <taxon>Ascomycota</taxon>
        <taxon>Pezizomycotina</taxon>
        <taxon>Eurotiomycetes</taxon>
        <taxon>Eurotiomycetidae</taxon>
        <taxon>Eurotiales</taxon>
        <taxon>Aspergillaceae</taxon>
        <taxon>Penicillium</taxon>
    </lineage>
</organism>
<accession>A0A9W9HWE4</accession>
<dbReference type="RefSeq" id="XP_056540539.1">
    <property type="nucleotide sequence ID" value="XM_056690774.1"/>
</dbReference>
<proteinExistence type="predicted"/>
<dbReference type="OrthoDB" id="3431997at2759"/>
<comment type="caution">
    <text evidence="1">The sequence shown here is derived from an EMBL/GenBank/DDBJ whole genome shotgun (WGS) entry which is preliminary data.</text>
</comment>
<dbReference type="GeneID" id="81429950"/>